<accession>A0A1G1XTE6</accession>
<reference evidence="1 2" key="1">
    <citation type="journal article" date="2016" name="Nat. Commun.">
        <title>Thousands of microbial genomes shed light on interconnected biogeochemical processes in an aquifer system.</title>
        <authorList>
            <person name="Anantharaman K."/>
            <person name="Brown C.T."/>
            <person name="Hug L.A."/>
            <person name="Sharon I."/>
            <person name="Castelle C.J."/>
            <person name="Probst A.J."/>
            <person name="Thomas B.C."/>
            <person name="Singh A."/>
            <person name="Wilkins M.J."/>
            <person name="Karaoz U."/>
            <person name="Brodie E.L."/>
            <person name="Williams K.H."/>
            <person name="Hubbard S.S."/>
            <person name="Banfield J.F."/>
        </authorList>
    </citation>
    <scope>NUCLEOTIDE SEQUENCE [LARGE SCALE GENOMIC DNA]</scope>
</reference>
<sequence length="214" mass="25554">MGEQLSEQELSGGLEQNETREYIDQERSDILEFIKKVNYDAVENKWPMLKLITMREINPQQFDDSFKTQLDWERMRENLKLHQGEPRYHIKDYPEDFPAVAAMLKELFPNEFERDFENNPLITEKIWKMVFRRYRSGTNPSRADRLFGSLFGFDQAMTIAANIKTIDPVRFEQLGVTEENIEQLRGMIRDWEPEKKRPLFYPSAVRALRILEKK</sequence>
<name>A0A1G1XTE6_9BACT</name>
<evidence type="ECO:0000313" key="2">
    <source>
        <dbReference type="Proteomes" id="UP000176241"/>
    </source>
</evidence>
<dbReference type="AlphaFoldDB" id="A0A1G1XTE6"/>
<protein>
    <submittedName>
        <fullName evidence="1">Uncharacterized protein</fullName>
    </submittedName>
</protein>
<comment type="caution">
    <text evidence="1">The sequence shown here is derived from an EMBL/GenBank/DDBJ whole genome shotgun (WGS) entry which is preliminary data.</text>
</comment>
<proteinExistence type="predicted"/>
<gene>
    <name evidence="1" type="ORF">A2731_00510</name>
</gene>
<evidence type="ECO:0000313" key="1">
    <source>
        <dbReference type="EMBL" id="OGY43333.1"/>
    </source>
</evidence>
<dbReference type="Proteomes" id="UP000176241">
    <property type="component" value="Unassembled WGS sequence"/>
</dbReference>
<organism evidence="1 2">
    <name type="scientific">Candidatus Buchananbacteria bacterium RIFCSPHIGHO2_01_FULL_39_8</name>
    <dbReference type="NCBI Taxonomy" id="1797533"/>
    <lineage>
        <taxon>Bacteria</taxon>
        <taxon>Candidatus Buchananiibacteriota</taxon>
    </lineage>
</organism>
<dbReference type="EMBL" id="MHIC01000049">
    <property type="protein sequence ID" value="OGY43333.1"/>
    <property type="molecule type" value="Genomic_DNA"/>
</dbReference>